<proteinExistence type="predicted"/>
<dbReference type="Proteomes" id="UP000243459">
    <property type="component" value="Unassembled WGS sequence"/>
</dbReference>
<organism evidence="4 5">
    <name type="scientific">Asparagus officinalis</name>
    <name type="common">Garden asparagus</name>
    <dbReference type="NCBI Taxonomy" id="4686"/>
    <lineage>
        <taxon>Eukaryota</taxon>
        <taxon>Viridiplantae</taxon>
        <taxon>Streptophyta</taxon>
        <taxon>Embryophyta</taxon>
        <taxon>Tracheophyta</taxon>
        <taxon>Spermatophyta</taxon>
        <taxon>Magnoliopsida</taxon>
        <taxon>Liliopsida</taxon>
        <taxon>Asparagales</taxon>
        <taxon>Asparagaceae</taxon>
        <taxon>Asparagoideae</taxon>
        <taxon>Asparagus</taxon>
    </lineage>
</organism>
<gene>
    <name evidence="4" type="ORF">A4U43_UnF3250</name>
</gene>
<dbReference type="OMA" id="EPRRECI"/>
<dbReference type="EMBL" id="KV863468">
    <property type="protein sequence ID" value="ONK55445.1"/>
    <property type="molecule type" value="Genomic_DNA"/>
</dbReference>
<keyword evidence="1" id="KW-0175">Coiled coil</keyword>
<sequence length="826" mass="93848">MAANEKDNILVEEREEEMVAFLGSKQPINRKGWFLKPTSNSIQSPIFIPSSSHCTALKTPKCSFKGWVCSQRTWDKWVEKLRPNYSHLWKKVGILDAINASKYRFKRDQLSIWGVVKFWCEQTNTFIFPWAEASITLEDVMILGGFSVLGEPVRVSGPLEGELGELGSLLAGEVKKFNQSKSKKAEFSAWMKHYIVEGSGDELEHVAFLAMWLSRFVLLAPPGKIVGYHVIPVAVRLARGTKIALAPAVLASLYRDLRVMKDYLATSAVNNSPSLIVWAPLHILQLWIWERFLALRPETSSFVNLGEPRVARWQCVRKKLDYQFIKSVIKSPDEIQWRPYLACLDHWCNPSYSRDEGGWIYGHDAMDEGIESFARCIKACELVGLDCIEQYFPHRVSRQFGLDQDIPHSVPRANSTWEVAWRTYAISGNNVKYFVPSKLFESDVTLEYSVWWDSVRKLLKKKMKGKKRKKTHSLQCCYTKELQDADDVVISDWIARKKQRISSKNLSKTPPELSTTKKRRNNSKNVCKNSPEFTTALNYFIENRVICGELESLDTRKQDSDALSNVNIKSEAVESNALGIDDKGVEESSDTRKQYSDSLSNIRVENEAVKSNTLKFEDKGVVESSDIRKQHSDSLSNVNDQNEAFKSDAFDIDDKGLVEISDTRKQDADALSNVDVKNEAVKSNALDIEKKEFEECSDTREQYSDALNNFKVEHEAVKSNELDIEDKGAVEHIEETSAGDSVSDPIVTDEIEENFEMAVEESTSDGKSETELEIEKLKEEIALIHARVKSLESLAEIVASIGLQLKKFFVLVMVILQQRFSHTVKL</sequence>
<dbReference type="PANTHER" id="PTHR46033">
    <property type="entry name" value="PROTEIN MAIN-LIKE 2"/>
    <property type="match status" value="1"/>
</dbReference>
<feature type="region of interest" description="Disordered" evidence="2">
    <location>
        <begin position="501"/>
        <end position="525"/>
    </location>
</feature>
<dbReference type="PANTHER" id="PTHR46033:SF80">
    <property type="entry name" value="PROTEIN MAIN-LIKE 2-LIKE"/>
    <property type="match status" value="1"/>
</dbReference>
<reference evidence="5" key="1">
    <citation type="journal article" date="2017" name="Nat. Commun.">
        <title>The asparagus genome sheds light on the origin and evolution of a young Y chromosome.</title>
        <authorList>
            <person name="Harkess A."/>
            <person name="Zhou J."/>
            <person name="Xu C."/>
            <person name="Bowers J.E."/>
            <person name="Van der Hulst R."/>
            <person name="Ayyampalayam S."/>
            <person name="Mercati F."/>
            <person name="Riccardi P."/>
            <person name="McKain M.R."/>
            <person name="Kakrana A."/>
            <person name="Tang H."/>
            <person name="Ray J."/>
            <person name="Groenendijk J."/>
            <person name="Arikit S."/>
            <person name="Mathioni S.M."/>
            <person name="Nakano M."/>
            <person name="Shan H."/>
            <person name="Telgmann-Rauber A."/>
            <person name="Kanno A."/>
            <person name="Yue Z."/>
            <person name="Chen H."/>
            <person name="Li W."/>
            <person name="Chen Y."/>
            <person name="Xu X."/>
            <person name="Zhang Y."/>
            <person name="Luo S."/>
            <person name="Chen H."/>
            <person name="Gao J."/>
            <person name="Mao Z."/>
            <person name="Pires J.C."/>
            <person name="Luo M."/>
            <person name="Kudrna D."/>
            <person name="Wing R.A."/>
            <person name="Meyers B.C."/>
            <person name="Yi K."/>
            <person name="Kong H."/>
            <person name="Lavrijsen P."/>
            <person name="Sunseri F."/>
            <person name="Falavigna A."/>
            <person name="Ye Y."/>
            <person name="Leebens-Mack J.H."/>
            <person name="Chen G."/>
        </authorList>
    </citation>
    <scope>NUCLEOTIDE SEQUENCE [LARGE SCALE GENOMIC DNA]</scope>
    <source>
        <strain evidence="5">cv. DH0086</strain>
    </source>
</reference>
<dbReference type="InterPro" id="IPR044824">
    <property type="entry name" value="MAIN-like"/>
</dbReference>
<keyword evidence="5" id="KW-1185">Reference proteome</keyword>
<evidence type="ECO:0000259" key="3">
    <source>
        <dbReference type="Pfam" id="PF10536"/>
    </source>
</evidence>
<dbReference type="Gramene" id="ONK55445">
    <property type="protein sequence ID" value="ONK55445"/>
    <property type="gene ID" value="A4U43_UnF3250"/>
</dbReference>
<dbReference type="Pfam" id="PF10536">
    <property type="entry name" value="PMD"/>
    <property type="match status" value="1"/>
</dbReference>
<feature type="coiled-coil region" evidence="1">
    <location>
        <begin position="767"/>
        <end position="794"/>
    </location>
</feature>
<evidence type="ECO:0000256" key="1">
    <source>
        <dbReference type="SAM" id="Coils"/>
    </source>
</evidence>
<evidence type="ECO:0000256" key="2">
    <source>
        <dbReference type="SAM" id="MobiDB-lite"/>
    </source>
</evidence>
<protein>
    <recommendedName>
        <fullName evidence="3">Aminotransferase-like plant mobile domain-containing protein</fullName>
    </recommendedName>
</protein>
<evidence type="ECO:0000313" key="4">
    <source>
        <dbReference type="EMBL" id="ONK55445.1"/>
    </source>
</evidence>
<dbReference type="AlphaFoldDB" id="A0A1R3L768"/>
<evidence type="ECO:0000313" key="5">
    <source>
        <dbReference type="Proteomes" id="UP000243459"/>
    </source>
</evidence>
<feature type="compositionally biased region" description="Polar residues" evidence="2">
    <location>
        <begin position="502"/>
        <end position="514"/>
    </location>
</feature>
<accession>A0A1R3L768</accession>
<dbReference type="GO" id="GO:0010073">
    <property type="term" value="P:meristem maintenance"/>
    <property type="evidence" value="ECO:0007669"/>
    <property type="project" value="InterPro"/>
</dbReference>
<dbReference type="InterPro" id="IPR019557">
    <property type="entry name" value="AminoTfrase-like_pln_mobile"/>
</dbReference>
<feature type="domain" description="Aminotransferase-like plant mobile" evidence="3">
    <location>
        <begin position="93"/>
        <end position="452"/>
    </location>
</feature>
<name>A0A1R3L768_ASPOF</name>